<keyword evidence="13 18" id="KW-0862">Zinc</keyword>
<dbReference type="InterPro" id="IPR050071">
    <property type="entry name" value="Dehydroquinate_synthase"/>
</dbReference>
<feature type="domain" description="3-dehydroquinate synthase C-terminal" evidence="20">
    <location>
        <begin position="180"/>
        <end position="323"/>
    </location>
</feature>
<dbReference type="CDD" id="cd08195">
    <property type="entry name" value="DHQS"/>
    <property type="match status" value="1"/>
</dbReference>
<dbReference type="PANTHER" id="PTHR43622">
    <property type="entry name" value="3-DEHYDROQUINATE SYNTHASE"/>
    <property type="match status" value="1"/>
</dbReference>
<gene>
    <name evidence="18" type="primary">aroB</name>
    <name evidence="21" type="ORF">BET03_00125</name>
</gene>
<comment type="similarity">
    <text evidence="6 18">Belongs to the sugar phosphate cyclases superfamily. Dehydroquinate synthase family.</text>
</comment>
<evidence type="ECO:0000256" key="10">
    <source>
        <dbReference type="ARBA" id="ARBA00022605"/>
    </source>
</evidence>
<evidence type="ECO:0000256" key="6">
    <source>
        <dbReference type="ARBA" id="ARBA00005412"/>
    </source>
</evidence>
<name>A0A419T9Y7_9FIRM</name>
<dbReference type="FunFam" id="3.40.50.1970:FF:000007">
    <property type="entry name" value="Pentafunctional AROM polypeptide"/>
    <property type="match status" value="1"/>
</dbReference>
<evidence type="ECO:0000256" key="1">
    <source>
        <dbReference type="ARBA" id="ARBA00001393"/>
    </source>
</evidence>
<dbReference type="UniPathway" id="UPA00053">
    <property type="reaction ID" value="UER00085"/>
</dbReference>
<keyword evidence="9 18" id="KW-0963">Cytoplasm</keyword>
<dbReference type="InterPro" id="IPR016037">
    <property type="entry name" value="DHQ_synth_AroB"/>
</dbReference>
<sequence length="360" mass="41214">MRVLNVDLKDTKYNIYVGAGIFSNIHDILNSLDVSNDVFIITDENVGRLYLDKCLSYLRDYKVNYFMIKPGEKSKNLEVAKEIYKKMLISRCDRQTTVVSLGGGVVGDIAGFVASTYMRGIDFIQVPTTLLAQVDSSVGGKVAVNFDSYKNIIGAFYQPRTVIIDVNFLETLSKRDFFSGLGEVVKYGLIKNYDFFNWLRNNFKKIIQLDKECLVNIIMESLKIKRDVVEIDERDKGIRRILNFGHTIGHGIESLDNFNRYKHGEAVALGIVYESFISKKLDMIDEKYFKEITDMVSKIVELKAFNDKEIKEIMKKMEHDKKKINNKNVFVLPIGKGKVDIFTETDKKVIIKSLKDGVKL</sequence>
<keyword evidence="12 18" id="KW-0547">Nucleotide-binding</keyword>
<dbReference type="NCBIfam" id="TIGR01357">
    <property type="entry name" value="aroB"/>
    <property type="match status" value="1"/>
</dbReference>
<keyword evidence="15 18" id="KW-0057">Aromatic amino acid biosynthesis</keyword>
<dbReference type="Proteomes" id="UP000284177">
    <property type="component" value="Unassembled WGS sequence"/>
</dbReference>
<reference evidence="21 22" key="1">
    <citation type="submission" date="2016-08" db="EMBL/GenBank/DDBJ databases">
        <title>Novel Firmicutes and Novel Genomes.</title>
        <authorList>
            <person name="Poppleton D.I."/>
            <person name="Gribaldo S."/>
        </authorList>
    </citation>
    <scope>NUCLEOTIDE SEQUENCE [LARGE SCALE GENOMIC DNA]</scope>
    <source>
        <strain evidence="21 22">CTT3</strain>
    </source>
</reference>
<evidence type="ECO:0000256" key="7">
    <source>
        <dbReference type="ARBA" id="ARBA00013031"/>
    </source>
</evidence>
<dbReference type="AlphaFoldDB" id="A0A419T9Y7"/>
<dbReference type="InterPro" id="IPR030960">
    <property type="entry name" value="DHQS/DOIS_N"/>
</dbReference>
<dbReference type="Pfam" id="PF01761">
    <property type="entry name" value="DHQ_synthase"/>
    <property type="match status" value="1"/>
</dbReference>
<comment type="caution">
    <text evidence="18">Lacks conserved residue(s) required for the propagation of feature annotation.</text>
</comment>
<dbReference type="GO" id="GO:0003856">
    <property type="term" value="F:3-dehydroquinate synthase activity"/>
    <property type="evidence" value="ECO:0007669"/>
    <property type="project" value="UniProtKB-UniRule"/>
</dbReference>
<keyword evidence="17 18" id="KW-0170">Cobalt</keyword>
<feature type="binding site" evidence="18">
    <location>
        <position position="246"/>
    </location>
    <ligand>
        <name>Zn(2+)</name>
        <dbReference type="ChEBI" id="CHEBI:29105"/>
    </ligand>
</feature>
<keyword evidence="16 18" id="KW-0456">Lyase</keyword>
<comment type="function">
    <text evidence="18">Catalyzes the conversion of 3-deoxy-D-arabino-heptulosonate 7-phosphate (DAHP) to dehydroquinate (DHQ).</text>
</comment>
<comment type="caution">
    <text evidence="21">The sequence shown here is derived from an EMBL/GenBank/DDBJ whole genome shotgun (WGS) entry which is preliminary data.</text>
</comment>
<evidence type="ECO:0000256" key="16">
    <source>
        <dbReference type="ARBA" id="ARBA00023239"/>
    </source>
</evidence>
<dbReference type="Gene3D" id="1.20.1090.10">
    <property type="entry name" value="Dehydroquinate synthase-like - alpha domain"/>
    <property type="match status" value="1"/>
</dbReference>
<proteinExistence type="inferred from homology"/>
<evidence type="ECO:0000256" key="5">
    <source>
        <dbReference type="ARBA" id="ARBA00004661"/>
    </source>
</evidence>
<dbReference type="EMBL" id="MCIB01000001">
    <property type="protein sequence ID" value="RKD34275.1"/>
    <property type="molecule type" value="Genomic_DNA"/>
</dbReference>
<evidence type="ECO:0000313" key="22">
    <source>
        <dbReference type="Proteomes" id="UP000284177"/>
    </source>
</evidence>
<dbReference type="EC" id="4.2.3.4" evidence="7 18"/>
<feature type="binding site" evidence="18">
    <location>
        <position position="183"/>
    </location>
    <ligand>
        <name>Zn(2+)</name>
        <dbReference type="ChEBI" id="CHEBI:29105"/>
    </ligand>
</feature>
<dbReference type="PIRSF" id="PIRSF001455">
    <property type="entry name" value="DHQ_synth"/>
    <property type="match status" value="1"/>
</dbReference>
<organism evidence="21 22">
    <name type="scientific">Thermohalobacter berrensis</name>
    <dbReference type="NCBI Taxonomy" id="99594"/>
    <lineage>
        <taxon>Bacteria</taxon>
        <taxon>Bacillati</taxon>
        <taxon>Bacillota</taxon>
        <taxon>Tissierellia</taxon>
        <taxon>Tissierellales</taxon>
        <taxon>Thermohalobacteraceae</taxon>
        <taxon>Thermohalobacter</taxon>
    </lineage>
</organism>
<feature type="binding site" evidence="18">
    <location>
        <begin position="168"/>
        <end position="171"/>
    </location>
    <ligand>
        <name>NAD(+)</name>
        <dbReference type="ChEBI" id="CHEBI:57540"/>
    </ligand>
</feature>
<dbReference type="SUPFAM" id="SSF56796">
    <property type="entry name" value="Dehydroquinate synthase-like"/>
    <property type="match status" value="1"/>
</dbReference>
<dbReference type="Pfam" id="PF24621">
    <property type="entry name" value="DHQS_C"/>
    <property type="match status" value="1"/>
</dbReference>
<dbReference type="InterPro" id="IPR056179">
    <property type="entry name" value="DHQS_C"/>
</dbReference>
<dbReference type="GO" id="GO:0008652">
    <property type="term" value="P:amino acid biosynthetic process"/>
    <property type="evidence" value="ECO:0007669"/>
    <property type="project" value="UniProtKB-KW"/>
</dbReference>
<dbReference type="Gene3D" id="3.40.50.1970">
    <property type="match status" value="1"/>
</dbReference>
<evidence type="ECO:0000256" key="8">
    <source>
        <dbReference type="ARBA" id="ARBA00017684"/>
    </source>
</evidence>
<feature type="binding site" evidence="18">
    <location>
        <begin position="104"/>
        <end position="108"/>
    </location>
    <ligand>
        <name>NAD(+)</name>
        <dbReference type="ChEBI" id="CHEBI:57540"/>
    </ligand>
</feature>
<evidence type="ECO:0000256" key="13">
    <source>
        <dbReference type="ARBA" id="ARBA00022833"/>
    </source>
</evidence>
<evidence type="ECO:0000256" key="14">
    <source>
        <dbReference type="ARBA" id="ARBA00023027"/>
    </source>
</evidence>
<dbReference type="GO" id="GO:0005737">
    <property type="term" value="C:cytoplasm"/>
    <property type="evidence" value="ECO:0007669"/>
    <property type="project" value="UniProtKB-SubCell"/>
</dbReference>
<comment type="pathway">
    <text evidence="5 18">Metabolic intermediate biosynthesis; chorismate biosynthesis; chorismate from D-erythrose 4-phosphate and phosphoenolpyruvate: step 2/7.</text>
</comment>
<feature type="domain" description="3-dehydroquinate synthase N-terminal" evidence="19">
    <location>
        <begin position="66"/>
        <end position="177"/>
    </location>
</feature>
<evidence type="ECO:0000256" key="4">
    <source>
        <dbReference type="ARBA" id="ARBA00004496"/>
    </source>
</evidence>
<dbReference type="GO" id="GO:0000166">
    <property type="term" value="F:nucleotide binding"/>
    <property type="evidence" value="ECO:0007669"/>
    <property type="project" value="UniProtKB-KW"/>
</dbReference>
<evidence type="ECO:0000256" key="3">
    <source>
        <dbReference type="ARBA" id="ARBA00001947"/>
    </source>
</evidence>
<evidence type="ECO:0000259" key="19">
    <source>
        <dbReference type="Pfam" id="PF01761"/>
    </source>
</evidence>
<keyword evidence="11 18" id="KW-0479">Metal-binding</keyword>
<feature type="binding site" evidence="18">
    <location>
        <position position="150"/>
    </location>
    <ligand>
        <name>NAD(+)</name>
        <dbReference type="ChEBI" id="CHEBI:57540"/>
    </ligand>
</feature>
<dbReference type="GO" id="GO:0009073">
    <property type="term" value="P:aromatic amino acid family biosynthetic process"/>
    <property type="evidence" value="ECO:0007669"/>
    <property type="project" value="UniProtKB-KW"/>
</dbReference>
<keyword evidence="22" id="KW-1185">Reference proteome</keyword>
<dbReference type="InterPro" id="IPR030963">
    <property type="entry name" value="DHQ_synth_fam"/>
</dbReference>
<dbReference type="PANTHER" id="PTHR43622:SF7">
    <property type="entry name" value="3-DEHYDROQUINATE SYNTHASE, CHLOROPLASTIC"/>
    <property type="match status" value="1"/>
</dbReference>
<evidence type="ECO:0000256" key="2">
    <source>
        <dbReference type="ARBA" id="ARBA00001911"/>
    </source>
</evidence>
<keyword evidence="10 18" id="KW-0028">Amino-acid biosynthesis</keyword>
<feature type="binding site" evidence="18">
    <location>
        <begin position="128"/>
        <end position="129"/>
    </location>
    <ligand>
        <name>NAD(+)</name>
        <dbReference type="ChEBI" id="CHEBI:57540"/>
    </ligand>
</feature>
<comment type="cofactor">
    <cofactor evidence="18">
        <name>Co(2+)</name>
        <dbReference type="ChEBI" id="CHEBI:48828"/>
    </cofactor>
    <cofactor evidence="18">
        <name>Zn(2+)</name>
        <dbReference type="ChEBI" id="CHEBI:29105"/>
    </cofactor>
    <text evidence="18">Binds 1 divalent metal cation per subunit. Can use either Co(2+) or Zn(2+).</text>
</comment>
<feature type="binding site" evidence="18">
    <location>
        <position position="141"/>
    </location>
    <ligand>
        <name>NAD(+)</name>
        <dbReference type="ChEBI" id="CHEBI:57540"/>
    </ligand>
</feature>
<evidence type="ECO:0000256" key="15">
    <source>
        <dbReference type="ARBA" id="ARBA00023141"/>
    </source>
</evidence>
<dbReference type="GO" id="GO:0046872">
    <property type="term" value="F:metal ion binding"/>
    <property type="evidence" value="ECO:0007669"/>
    <property type="project" value="UniProtKB-KW"/>
</dbReference>
<evidence type="ECO:0000313" key="21">
    <source>
        <dbReference type="EMBL" id="RKD34275.1"/>
    </source>
</evidence>
<dbReference type="OrthoDB" id="9806583at2"/>
<evidence type="ECO:0000256" key="12">
    <source>
        <dbReference type="ARBA" id="ARBA00022741"/>
    </source>
</evidence>
<evidence type="ECO:0000256" key="17">
    <source>
        <dbReference type="ARBA" id="ARBA00023285"/>
    </source>
</evidence>
<feature type="binding site" evidence="18">
    <location>
        <position position="263"/>
    </location>
    <ligand>
        <name>Zn(2+)</name>
        <dbReference type="ChEBI" id="CHEBI:29105"/>
    </ligand>
</feature>
<comment type="subcellular location">
    <subcellularLocation>
        <location evidence="4 18">Cytoplasm</location>
    </subcellularLocation>
</comment>
<evidence type="ECO:0000259" key="20">
    <source>
        <dbReference type="Pfam" id="PF24621"/>
    </source>
</evidence>
<dbReference type="GO" id="GO:0009423">
    <property type="term" value="P:chorismate biosynthetic process"/>
    <property type="evidence" value="ECO:0007669"/>
    <property type="project" value="UniProtKB-UniRule"/>
</dbReference>
<evidence type="ECO:0000256" key="9">
    <source>
        <dbReference type="ARBA" id="ARBA00022490"/>
    </source>
</evidence>
<evidence type="ECO:0000256" key="11">
    <source>
        <dbReference type="ARBA" id="ARBA00022723"/>
    </source>
</evidence>
<accession>A0A419T9Y7</accession>
<evidence type="ECO:0000256" key="18">
    <source>
        <dbReference type="HAMAP-Rule" id="MF_00110"/>
    </source>
</evidence>
<comment type="cofactor">
    <cofactor evidence="3">
        <name>Zn(2+)</name>
        <dbReference type="ChEBI" id="CHEBI:29105"/>
    </cofactor>
</comment>
<protein>
    <recommendedName>
        <fullName evidence="8 18">3-dehydroquinate synthase</fullName>
        <shortName evidence="18">DHQS</shortName>
        <ecNumber evidence="7 18">4.2.3.4</ecNumber>
    </recommendedName>
</protein>
<dbReference type="RefSeq" id="WP_120165992.1">
    <property type="nucleotide sequence ID" value="NZ_MCIB01000001.1"/>
</dbReference>
<dbReference type="HAMAP" id="MF_00110">
    <property type="entry name" value="DHQ_synthase"/>
    <property type="match status" value="1"/>
</dbReference>
<comment type="cofactor">
    <cofactor evidence="2 18">
        <name>NAD(+)</name>
        <dbReference type="ChEBI" id="CHEBI:57540"/>
    </cofactor>
</comment>
<comment type="catalytic activity">
    <reaction evidence="1 18">
        <text>7-phospho-2-dehydro-3-deoxy-D-arabino-heptonate = 3-dehydroquinate + phosphate</text>
        <dbReference type="Rhea" id="RHEA:21968"/>
        <dbReference type="ChEBI" id="CHEBI:32364"/>
        <dbReference type="ChEBI" id="CHEBI:43474"/>
        <dbReference type="ChEBI" id="CHEBI:58394"/>
        <dbReference type="EC" id="4.2.3.4"/>
    </reaction>
</comment>
<keyword evidence="14 18" id="KW-0520">NAD</keyword>